<proteinExistence type="predicted"/>
<organism evidence="2 3">
    <name type="scientific">Aphis craccivora</name>
    <name type="common">Cowpea aphid</name>
    <dbReference type="NCBI Taxonomy" id="307492"/>
    <lineage>
        <taxon>Eukaryota</taxon>
        <taxon>Metazoa</taxon>
        <taxon>Ecdysozoa</taxon>
        <taxon>Arthropoda</taxon>
        <taxon>Hexapoda</taxon>
        <taxon>Insecta</taxon>
        <taxon>Pterygota</taxon>
        <taxon>Neoptera</taxon>
        <taxon>Paraneoptera</taxon>
        <taxon>Hemiptera</taxon>
        <taxon>Sternorrhyncha</taxon>
        <taxon>Aphidomorpha</taxon>
        <taxon>Aphidoidea</taxon>
        <taxon>Aphididae</taxon>
        <taxon>Aphidini</taxon>
        <taxon>Aphis</taxon>
        <taxon>Aphis</taxon>
    </lineage>
</organism>
<name>A0A6G0WQ57_APHCR</name>
<dbReference type="PANTHER" id="PTHR34153">
    <property type="entry name" value="SI:CH211-262H13.3-RELATED-RELATED"/>
    <property type="match status" value="1"/>
</dbReference>
<comment type="caution">
    <text evidence="2">The sequence shown here is derived from an EMBL/GenBank/DDBJ whole genome shotgun (WGS) entry which is preliminary data.</text>
</comment>
<feature type="domain" description="DUF4806" evidence="1">
    <location>
        <begin position="66"/>
        <end position="151"/>
    </location>
</feature>
<evidence type="ECO:0000313" key="2">
    <source>
        <dbReference type="EMBL" id="KAF0729502.1"/>
    </source>
</evidence>
<dbReference type="Pfam" id="PF16064">
    <property type="entry name" value="DUF4806"/>
    <property type="match status" value="1"/>
</dbReference>
<protein>
    <submittedName>
        <fullName evidence="2">DUF4806 domain-containing protein</fullName>
    </submittedName>
</protein>
<dbReference type="Proteomes" id="UP000478052">
    <property type="component" value="Unassembled WGS sequence"/>
</dbReference>
<sequence length="216" mass="25463">MLKFYIILLNLDHKLESVEKQVAGLRYDHRLLFDILDRIERKIDTPNNVNRTSLISSENQSLINQPFIKTPINTKDELEAVEAKLINHEQNHEFRSQLIHEIKWSMGNDIRHSIKRIFEKMFNDELLCKYSFHGIRNKTSFSSLNICSAIFEAIRSETKFKNVQLKEIEDCIQKYLVQRPFVVKRKKAAIITNAEDNAALSLHFLFFNTENKKLKN</sequence>
<dbReference type="InterPro" id="IPR032071">
    <property type="entry name" value="DUF4806"/>
</dbReference>
<dbReference type="EMBL" id="VUJU01008526">
    <property type="protein sequence ID" value="KAF0729502.1"/>
    <property type="molecule type" value="Genomic_DNA"/>
</dbReference>
<evidence type="ECO:0000259" key="1">
    <source>
        <dbReference type="Pfam" id="PF16064"/>
    </source>
</evidence>
<dbReference type="OrthoDB" id="6603096at2759"/>
<reference evidence="2 3" key="1">
    <citation type="submission" date="2019-08" db="EMBL/GenBank/DDBJ databases">
        <title>Whole genome of Aphis craccivora.</title>
        <authorList>
            <person name="Voronova N.V."/>
            <person name="Shulinski R.S."/>
            <person name="Bandarenka Y.V."/>
            <person name="Zhorov D.G."/>
            <person name="Warner D."/>
        </authorList>
    </citation>
    <scope>NUCLEOTIDE SEQUENCE [LARGE SCALE GENOMIC DNA]</scope>
    <source>
        <strain evidence="2">180601</strain>
        <tissue evidence="2">Whole Body</tissue>
    </source>
</reference>
<dbReference type="AlphaFoldDB" id="A0A6G0WQ57"/>
<dbReference type="PANTHER" id="PTHR34153:SF2">
    <property type="entry name" value="SI:CH211-262H13.3-RELATED"/>
    <property type="match status" value="1"/>
</dbReference>
<gene>
    <name evidence="2" type="ORF">FWK35_00033411</name>
</gene>
<accession>A0A6G0WQ57</accession>
<evidence type="ECO:0000313" key="3">
    <source>
        <dbReference type="Proteomes" id="UP000478052"/>
    </source>
</evidence>
<keyword evidence="3" id="KW-1185">Reference proteome</keyword>